<evidence type="ECO:0000256" key="2">
    <source>
        <dbReference type="ARBA" id="ARBA00022741"/>
    </source>
</evidence>
<evidence type="ECO:0000256" key="1">
    <source>
        <dbReference type="ARBA" id="ARBA00022679"/>
    </source>
</evidence>
<dbReference type="GO" id="GO:0019563">
    <property type="term" value="P:glycerol catabolic process"/>
    <property type="evidence" value="ECO:0007669"/>
    <property type="project" value="TreeGrafter"/>
</dbReference>
<name>A0A4R1NGP6_9GAMM</name>
<protein>
    <submittedName>
        <fullName evidence="6">Dihydroxyacetone kinase DhaK subunit</fullName>
    </submittedName>
</protein>
<proteinExistence type="predicted"/>
<dbReference type="PROSITE" id="PS51481">
    <property type="entry name" value="DHAK"/>
    <property type="match status" value="1"/>
</dbReference>
<sequence>MRKPKKLLNNPIDVCREQLEGLIAACGGSLQKIDGISAVVRAGLRDEQVLVLTGGGSGHEPMFAGYVGDGLADAAALGDIFTSPAPNVIMDTVKSANRGKGALFIYGNYAGDNMNFDIAAELLEEEGIPTRTVRVNDDMASAPAHRMQDRRGVAGDMMVLKIAGAAGRHSRELDEVYRLAAKANDNTRTIGVALSPCSLPQTGEFNFDIPEDEFELGMGIHGEPGVRRQKMVPADQLVTELVDSLYGDLALATGDEICLLVNNLGASTYSELLIANRKVHQLLAERGIRIHDTLIGSYCTSQEMSGYSITFFKLDDELKSLYDAPCHSFAWRK</sequence>
<dbReference type="InterPro" id="IPR004006">
    <property type="entry name" value="DhaK_dom"/>
</dbReference>
<dbReference type="SUPFAM" id="SSF82549">
    <property type="entry name" value="DAK1/DegV-like"/>
    <property type="match status" value="1"/>
</dbReference>
<keyword evidence="1" id="KW-0808">Transferase</keyword>
<dbReference type="OrthoDB" id="9806345at2"/>
<dbReference type="PANTHER" id="PTHR28629">
    <property type="entry name" value="TRIOKINASE/FMN CYCLASE"/>
    <property type="match status" value="1"/>
</dbReference>
<accession>A0A4R1NGP6</accession>
<dbReference type="Gene3D" id="3.30.1180.20">
    <property type="entry name" value="Dihydroxyacetone kinase, domain 2"/>
    <property type="match status" value="1"/>
</dbReference>
<comment type="caution">
    <text evidence="6">The sequence shown here is derived from an EMBL/GenBank/DDBJ whole genome shotgun (WGS) entry which is preliminary data.</text>
</comment>
<keyword evidence="4" id="KW-0067">ATP-binding</keyword>
<dbReference type="PANTHER" id="PTHR28629:SF4">
    <property type="entry name" value="TRIOKINASE_FMN CYCLASE"/>
    <property type="match status" value="1"/>
</dbReference>
<feature type="domain" description="DhaK" evidence="5">
    <location>
        <begin position="10"/>
        <end position="331"/>
    </location>
</feature>
<keyword evidence="3 6" id="KW-0418">Kinase</keyword>
<dbReference type="RefSeq" id="WP_132922192.1">
    <property type="nucleotide sequence ID" value="NZ_SJOI01000001.1"/>
</dbReference>
<keyword evidence="2" id="KW-0547">Nucleotide-binding</keyword>
<dbReference type="AlphaFoldDB" id="A0A4R1NGP6"/>
<evidence type="ECO:0000313" key="6">
    <source>
        <dbReference type="EMBL" id="TCL03310.1"/>
    </source>
</evidence>
<dbReference type="Gene3D" id="3.40.50.10440">
    <property type="entry name" value="Dihydroxyacetone kinase, domain 1"/>
    <property type="match status" value="1"/>
</dbReference>
<keyword evidence="7" id="KW-1185">Reference proteome</keyword>
<dbReference type="FunFam" id="3.30.1180.20:FF:000001">
    <property type="entry name" value="Dihydroxyacetone kinase 1"/>
    <property type="match status" value="1"/>
</dbReference>
<organism evidence="6 7">
    <name type="scientific">Sodalis ligni</name>
    <dbReference type="NCBI Taxonomy" id="2697027"/>
    <lineage>
        <taxon>Bacteria</taxon>
        <taxon>Pseudomonadati</taxon>
        <taxon>Pseudomonadota</taxon>
        <taxon>Gammaproteobacteria</taxon>
        <taxon>Enterobacterales</taxon>
        <taxon>Bruguierivoracaceae</taxon>
        <taxon>Sodalis</taxon>
    </lineage>
</organism>
<dbReference type="InterPro" id="IPR050861">
    <property type="entry name" value="Dihydroxyacetone_Kinase"/>
</dbReference>
<dbReference type="FunFam" id="3.40.50.10440:FF:000001">
    <property type="entry name" value="Dihydroxyacetone kinase, DhaK subunit"/>
    <property type="match status" value="1"/>
</dbReference>
<dbReference type="Pfam" id="PF02733">
    <property type="entry name" value="Dak1"/>
    <property type="match status" value="1"/>
</dbReference>
<gene>
    <name evidence="6" type="ORF">EZJ58_1371</name>
</gene>
<dbReference type="GO" id="GO:0005829">
    <property type="term" value="C:cytosol"/>
    <property type="evidence" value="ECO:0007669"/>
    <property type="project" value="TreeGrafter"/>
</dbReference>
<evidence type="ECO:0000313" key="7">
    <source>
        <dbReference type="Proteomes" id="UP000294555"/>
    </source>
</evidence>
<dbReference type="EMBL" id="SJOI01000001">
    <property type="protein sequence ID" value="TCL03310.1"/>
    <property type="molecule type" value="Genomic_DNA"/>
</dbReference>
<dbReference type="Proteomes" id="UP000294555">
    <property type="component" value="Unassembled WGS sequence"/>
</dbReference>
<dbReference type="GO" id="GO:0004371">
    <property type="term" value="F:glycerone kinase activity"/>
    <property type="evidence" value="ECO:0007669"/>
    <property type="project" value="InterPro"/>
</dbReference>
<reference evidence="6 7" key="1">
    <citation type="submission" date="2019-02" db="EMBL/GenBank/DDBJ databases">
        <title>Investigation of anaerobic lignin degradation for improved lignocellulosic biofuels.</title>
        <authorList>
            <person name="Deangelis K."/>
        </authorList>
    </citation>
    <scope>NUCLEOTIDE SEQUENCE [LARGE SCALE GENOMIC DNA]</scope>
    <source>
        <strain evidence="6 7">159R</strain>
    </source>
</reference>
<evidence type="ECO:0000259" key="5">
    <source>
        <dbReference type="PROSITE" id="PS51481"/>
    </source>
</evidence>
<dbReference type="GO" id="GO:0005524">
    <property type="term" value="F:ATP binding"/>
    <property type="evidence" value="ECO:0007669"/>
    <property type="project" value="UniProtKB-KW"/>
</dbReference>
<evidence type="ECO:0000256" key="4">
    <source>
        <dbReference type="ARBA" id="ARBA00022840"/>
    </source>
</evidence>
<evidence type="ECO:0000256" key="3">
    <source>
        <dbReference type="ARBA" id="ARBA00022777"/>
    </source>
</evidence>